<evidence type="ECO:0000313" key="2">
    <source>
        <dbReference type="Proteomes" id="UP001596139"/>
    </source>
</evidence>
<comment type="caution">
    <text evidence="1">The sequence shown here is derived from an EMBL/GenBank/DDBJ whole genome shotgun (WGS) entry which is preliminary data.</text>
</comment>
<gene>
    <name evidence="1" type="ORF">ACFP4F_10820</name>
</gene>
<protein>
    <submittedName>
        <fullName evidence="1">Uncharacterized protein</fullName>
    </submittedName>
</protein>
<dbReference type="EMBL" id="JBHSPX010000004">
    <property type="protein sequence ID" value="MFC6063043.1"/>
    <property type="molecule type" value="Genomic_DNA"/>
</dbReference>
<dbReference type="Proteomes" id="UP001596139">
    <property type="component" value="Unassembled WGS sequence"/>
</dbReference>
<evidence type="ECO:0000313" key="1">
    <source>
        <dbReference type="EMBL" id="MFC6063043.1"/>
    </source>
</evidence>
<sequence length="40" mass="4233">MAAGAAVMEGEFDIPLRAIATGPDGAVWFSPQLQCGERRI</sequence>
<organism evidence="1 2">
    <name type="scientific">Streptomyces ochraceiscleroticus</name>
    <dbReference type="NCBI Taxonomy" id="47761"/>
    <lineage>
        <taxon>Bacteria</taxon>
        <taxon>Bacillati</taxon>
        <taxon>Actinomycetota</taxon>
        <taxon>Actinomycetes</taxon>
        <taxon>Kitasatosporales</taxon>
        <taxon>Streptomycetaceae</taxon>
        <taxon>Streptomyces</taxon>
    </lineage>
</organism>
<reference evidence="2" key="1">
    <citation type="journal article" date="2019" name="Int. J. Syst. Evol. Microbiol.">
        <title>The Global Catalogue of Microorganisms (GCM) 10K type strain sequencing project: providing services to taxonomists for standard genome sequencing and annotation.</title>
        <authorList>
            <consortium name="The Broad Institute Genomics Platform"/>
            <consortium name="The Broad Institute Genome Sequencing Center for Infectious Disease"/>
            <person name="Wu L."/>
            <person name="Ma J."/>
        </authorList>
    </citation>
    <scope>NUCLEOTIDE SEQUENCE [LARGE SCALE GENOMIC DNA]</scope>
    <source>
        <strain evidence="2">CGMCC 1.15180</strain>
    </source>
</reference>
<proteinExistence type="predicted"/>
<name>A0ABW1MH32_9ACTN</name>
<accession>A0ABW1MH32</accession>
<dbReference type="RefSeq" id="WP_281179328.1">
    <property type="nucleotide sequence ID" value="NZ_JBHSPX010000004.1"/>
</dbReference>
<keyword evidence="2" id="KW-1185">Reference proteome</keyword>